<gene>
    <name evidence="1" type="ORF">BN1208_0520</name>
</gene>
<dbReference type="RefSeq" id="WP_046487640.1">
    <property type="nucleotide sequence ID" value="NZ_CP040978.1"/>
</dbReference>
<proteinExistence type="predicted"/>
<dbReference type="Pfam" id="PF00403">
    <property type="entry name" value="HMA"/>
    <property type="match status" value="1"/>
</dbReference>
<keyword evidence="2" id="KW-1185">Reference proteome</keyword>
<dbReference type="Gene3D" id="3.30.70.100">
    <property type="match status" value="1"/>
</dbReference>
<evidence type="ECO:0000313" key="2">
    <source>
        <dbReference type="Proteomes" id="UP000064007"/>
    </source>
</evidence>
<dbReference type="STRING" id="1581557.BN1208_0520"/>
<dbReference type="AlphaFoldDB" id="A0A0D6EUX9"/>
<reference evidence="2" key="1">
    <citation type="submission" date="2014-12" db="EMBL/GenBank/DDBJ databases">
        <authorList>
            <person name="Salcher M.M."/>
        </authorList>
    </citation>
    <scope>NUCLEOTIDE SEQUENCE [LARGE SCALE GENOMIC DNA]</scope>
    <source>
        <strain evidence="2">MMS-10A-171</strain>
    </source>
</reference>
<accession>A0A0D6EUX9</accession>
<evidence type="ECO:0000313" key="1">
    <source>
        <dbReference type="EMBL" id="CEZ19412.1"/>
    </source>
</evidence>
<name>A0A0D6EUX9_9PROT</name>
<dbReference type="SUPFAM" id="SSF55008">
    <property type="entry name" value="HMA, heavy metal-associated domain"/>
    <property type="match status" value="1"/>
</dbReference>
<organism evidence="1 2">
    <name type="scientific">Candidatus Methylopumilus planktonicus</name>
    <dbReference type="NCBI Taxonomy" id="1581557"/>
    <lineage>
        <taxon>Bacteria</taxon>
        <taxon>Pseudomonadati</taxon>
        <taxon>Pseudomonadota</taxon>
        <taxon>Betaproteobacteria</taxon>
        <taxon>Nitrosomonadales</taxon>
        <taxon>Methylophilaceae</taxon>
        <taxon>Candidatus Methylopumilus</taxon>
    </lineage>
</organism>
<dbReference type="KEGG" id="mbat:BN1208_0520"/>
<dbReference type="EMBL" id="LN827929">
    <property type="protein sequence ID" value="CEZ19412.1"/>
    <property type="molecule type" value="Genomic_DNA"/>
</dbReference>
<dbReference type="Proteomes" id="UP000064007">
    <property type="component" value="Chromosome 1"/>
</dbReference>
<dbReference type="PROSITE" id="PS50846">
    <property type="entry name" value="HMA_2"/>
    <property type="match status" value="1"/>
</dbReference>
<dbReference type="HOGENOM" id="CLU_134973_2_0_4"/>
<dbReference type="OrthoDB" id="5513217at2"/>
<dbReference type="CDD" id="cd00371">
    <property type="entry name" value="HMA"/>
    <property type="match status" value="1"/>
</dbReference>
<dbReference type="GO" id="GO:0046872">
    <property type="term" value="F:metal ion binding"/>
    <property type="evidence" value="ECO:0007669"/>
    <property type="project" value="InterPro"/>
</dbReference>
<dbReference type="InterPro" id="IPR006121">
    <property type="entry name" value="HMA_dom"/>
</dbReference>
<sequence length="108" mass="11807">MKHLLLVVSLGLSLTSLSSFATPSYKVTVNGMVCSFCAQGIEKKMKALSETKDVYIGLKNRLVVVEVKDGLTLSQDVIRKIIKDAGYEVKSIEVSEHPIEHIKSGADK</sequence>
<dbReference type="InterPro" id="IPR036163">
    <property type="entry name" value="HMA_dom_sf"/>
</dbReference>
<protein>
    <submittedName>
        <fullName evidence="1">Heavy metal transport/detoxification protein</fullName>
    </submittedName>
</protein>